<evidence type="ECO:0000256" key="1">
    <source>
        <dbReference type="ARBA" id="ARBA00022630"/>
    </source>
</evidence>
<evidence type="ECO:0000259" key="4">
    <source>
        <dbReference type="Pfam" id="PF00881"/>
    </source>
</evidence>
<protein>
    <submittedName>
        <fullName evidence="5">5,6-dimethylbenzimidazole synthase</fullName>
        <ecNumber evidence="5">1.13.11.79</ecNumber>
    </submittedName>
</protein>
<name>A0ABW3PDK3_9PROT</name>
<dbReference type="InterPro" id="IPR050627">
    <property type="entry name" value="Nitroreductase/BluB"/>
</dbReference>
<keyword evidence="6" id="KW-1185">Reference proteome</keyword>
<dbReference type="PANTHER" id="PTHR23026:SF90">
    <property type="entry name" value="IODOTYROSINE DEIODINASE 1"/>
    <property type="match status" value="1"/>
</dbReference>
<dbReference type="GO" id="GO:0102919">
    <property type="term" value="F:5,6-dimethylbenzimidazole synthase activity"/>
    <property type="evidence" value="ECO:0007669"/>
    <property type="project" value="UniProtKB-EC"/>
</dbReference>
<reference evidence="6" key="1">
    <citation type="journal article" date="2019" name="Int. J. Syst. Evol. Microbiol.">
        <title>The Global Catalogue of Microorganisms (GCM) 10K type strain sequencing project: providing services to taxonomists for standard genome sequencing and annotation.</title>
        <authorList>
            <consortium name="The Broad Institute Genomics Platform"/>
            <consortium name="The Broad Institute Genome Sequencing Center for Infectious Disease"/>
            <person name="Wu L."/>
            <person name="Ma J."/>
        </authorList>
    </citation>
    <scope>NUCLEOTIDE SEQUENCE [LARGE SCALE GENOMIC DNA]</scope>
    <source>
        <strain evidence="6">CCUG 58411</strain>
    </source>
</reference>
<keyword evidence="2" id="KW-0288">FMN</keyword>
<gene>
    <name evidence="5" type="primary">bluB</name>
    <name evidence="5" type="ORF">ACFQ2T_07780</name>
</gene>
<comment type="caution">
    <text evidence="5">The sequence shown here is derived from an EMBL/GenBank/DDBJ whole genome shotgun (WGS) entry which is preliminary data.</text>
</comment>
<keyword evidence="3 5" id="KW-0560">Oxidoreductase</keyword>
<dbReference type="InterPro" id="IPR012825">
    <property type="entry name" value="BluB"/>
</dbReference>
<dbReference type="NCBIfam" id="TIGR02476">
    <property type="entry name" value="BluB"/>
    <property type="match status" value="1"/>
</dbReference>
<evidence type="ECO:0000256" key="2">
    <source>
        <dbReference type="ARBA" id="ARBA00022643"/>
    </source>
</evidence>
<dbReference type="SUPFAM" id="SSF55469">
    <property type="entry name" value="FMN-dependent nitroreductase-like"/>
    <property type="match status" value="1"/>
</dbReference>
<dbReference type="Gene3D" id="3.40.109.10">
    <property type="entry name" value="NADH Oxidase"/>
    <property type="match status" value="1"/>
</dbReference>
<organism evidence="5 6">
    <name type="scientific">Methylophilus flavus</name>
    <dbReference type="NCBI Taxonomy" id="640084"/>
    <lineage>
        <taxon>Bacteria</taxon>
        <taxon>Pseudomonadati</taxon>
        <taxon>Pseudomonadota</taxon>
        <taxon>Betaproteobacteria</taxon>
        <taxon>Nitrosomonadales</taxon>
        <taxon>Methylophilaceae</taxon>
        <taxon>Methylophilus</taxon>
    </lineage>
</organism>
<dbReference type="Proteomes" id="UP001597206">
    <property type="component" value="Unassembled WGS sequence"/>
</dbReference>
<feature type="domain" description="Nitroreductase" evidence="4">
    <location>
        <begin position="17"/>
        <end position="186"/>
    </location>
</feature>
<dbReference type="EMBL" id="JBHTLN010000001">
    <property type="protein sequence ID" value="MFD1122395.1"/>
    <property type="molecule type" value="Genomic_DNA"/>
</dbReference>
<dbReference type="Pfam" id="PF00881">
    <property type="entry name" value="Nitroreductase"/>
    <property type="match status" value="1"/>
</dbReference>
<evidence type="ECO:0000256" key="3">
    <source>
        <dbReference type="ARBA" id="ARBA00023002"/>
    </source>
</evidence>
<dbReference type="EC" id="1.13.11.79" evidence="5"/>
<proteinExistence type="predicted"/>
<sequence>MSFAYSEEDKAAIYKVIAERRDMRHFLPAPIAPELLQKLLQAAHQAPSVGLMQPWRFIRISDVEVRKSIHTLVDEERKKTAQVIGEVENTARMAEFMRLKVEGILDCGELLVATLCDQREKYVFGRRTLPEMDLASVSCAIQNLWLAARAEGIGMGWVSLFDPQALASLLGMPDDAKPVAILCLGYVNTFYKSPMLVEEGWATEKPLSEMLMENGWNKDTQQP</sequence>
<dbReference type="InterPro" id="IPR000415">
    <property type="entry name" value="Nitroreductase-like"/>
</dbReference>
<dbReference type="PANTHER" id="PTHR23026">
    <property type="entry name" value="NADPH NITROREDUCTASE"/>
    <property type="match status" value="1"/>
</dbReference>
<dbReference type="RefSeq" id="WP_379032721.1">
    <property type="nucleotide sequence ID" value="NZ_JBHTLN010000001.1"/>
</dbReference>
<evidence type="ECO:0000313" key="5">
    <source>
        <dbReference type="EMBL" id="MFD1122395.1"/>
    </source>
</evidence>
<keyword evidence="1" id="KW-0285">Flavoprotein</keyword>
<accession>A0ABW3PDK3</accession>
<evidence type="ECO:0000313" key="6">
    <source>
        <dbReference type="Proteomes" id="UP001597206"/>
    </source>
</evidence>
<dbReference type="InterPro" id="IPR029479">
    <property type="entry name" value="Nitroreductase"/>
</dbReference>